<evidence type="ECO:0000256" key="1">
    <source>
        <dbReference type="ARBA" id="ARBA00004141"/>
    </source>
</evidence>
<evidence type="ECO:0000256" key="2">
    <source>
        <dbReference type="ARBA" id="ARBA00022692"/>
    </source>
</evidence>
<dbReference type="VEuPathDB" id="VectorBase:LLOJ002457"/>
<keyword evidence="3 5" id="KW-1133">Transmembrane helix</keyword>
<reference evidence="7" key="1">
    <citation type="submission" date="2020-05" db="UniProtKB">
        <authorList>
            <consortium name="EnsemblMetazoa"/>
        </authorList>
    </citation>
    <scope>IDENTIFICATION</scope>
    <source>
        <strain evidence="7">Jacobina</strain>
    </source>
</reference>
<dbReference type="EMBL" id="AJWK01008044">
    <property type="status" value="NOT_ANNOTATED_CDS"/>
    <property type="molecule type" value="Genomic_DNA"/>
</dbReference>
<keyword evidence="2 5" id="KW-0812">Transmembrane</keyword>
<evidence type="ECO:0000313" key="8">
    <source>
        <dbReference type="Proteomes" id="UP000092461"/>
    </source>
</evidence>
<evidence type="ECO:0000256" key="3">
    <source>
        <dbReference type="ARBA" id="ARBA00022989"/>
    </source>
</evidence>
<organism evidence="7 8">
    <name type="scientific">Lutzomyia longipalpis</name>
    <name type="common">Sand fly</name>
    <dbReference type="NCBI Taxonomy" id="7200"/>
    <lineage>
        <taxon>Eukaryota</taxon>
        <taxon>Metazoa</taxon>
        <taxon>Ecdysozoa</taxon>
        <taxon>Arthropoda</taxon>
        <taxon>Hexapoda</taxon>
        <taxon>Insecta</taxon>
        <taxon>Pterygota</taxon>
        <taxon>Neoptera</taxon>
        <taxon>Endopterygota</taxon>
        <taxon>Diptera</taxon>
        <taxon>Nematocera</taxon>
        <taxon>Psychodoidea</taxon>
        <taxon>Psychodidae</taxon>
        <taxon>Lutzomyia</taxon>
        <taxon>Lutzomyia</taxon>
    </lineage>
</organism>
<dbReference type="PANTHER" id="PTHR22950">
    <property type="entry name" value="AMINO ACID TRANSPORTER"/>
    <property type="match status" value="1"/>
</dbReference>
<feature type="transmembrane region" description="Helical" evidence="5">
    <location>
        <begin position="442"/>
        <end position="468"/>
    </location>
</feature>
<accession>A0A1B0CDN7</accession>
<dbReference type="EMBL" id="AJWK01008043">
    <property type="status" value="NOT_ANNOTATED_CDS"/>
    <property type="molecule type" value="Genomic_DNA"/>
</dbReference>
<keyword evidence="8" id="KW-1185">Reference proteome</keyword>
<dbReference type="VEuPathDB" id="VectorBase:LLONM1_006927"/>
<sequence>MVNEYAGPPPQELETFLPQEGTNGTVKYKITPRKDIENGAIKDEYNPFKERNLEHPTTDGETLTHLLKASLGTGILAMPVAFMYAGLAMGIVATIVTALVCTHCAYILVKCAHTLYRRTHTPQMSFAEVAEVAFQNGPKWGRGFARLAKWTILNSLFITYFGTCSVDGETLTHLLKASLGTGILAMPVAFMYAGLAMGIVATIVTALVCTHCAYILVKCAHTLYRRTHTPQMSFAEVAEVAFQNGPKWGRGFARLAKWTILNSLFITYFGTCSVYSVIVATNFQQVFEHWFDTVINLRVMIFALLIPLILLAWVPNLKYLAPVSMVANVFMALGLGITMYYLVTGIPENAMEKRELVAPISTIPAFFAITIFAMEAIGVVMPLENQMKTPENFTGICGVLNKGMSGVTLVYMLVGFMGYLRYGAETEGSITLNLPTEEIPAQIVKVLIALAVYCTFGLQFYVCLEIGWDALKPHFPNRPTLANYTMRTLMVVAAVLLAVAVPTISPFIGLIGAFCFSVLGLLCPVFIEMVTYWDEGFGRFNWVIWKNIIVCIFGVMALIFGSRSAILDIIKLYTDPTDTTPVLAAAANATI</sequence>
<dbReference type="VEuPathDB" id="VectorBase:LLONM1_000209"/>
<dbReference type="Proteomes" id="UP000092461">
    <property type="component" value="Unassembled WGS sequence"/>
</dbReference>
<evidence type="ECO:0000259" key="6">
    <source>
        <dbReference type="Pfam" id="PF01490"/>
    </source>
</evidence>
<evidence type="ECO:0000256" key="4">
    <source>
        <dbReference type="ARBA" id="ARBA00023136"/>
    </source>
</evidence>
<feature type="transmembrane region" description="Helical" evidence="5">
    <location>
        <begin position="363"/>
        <end position="383"/>
    </location>
</feature>
<dbReference type="PANTHER" id="PTHR22950:SF154">
    <property type="entry name" value="PROTON-COUPLED AMINO ACID TRANSPORTER-LIKE PROTEIN PATHETIC"/>
    <property type="match status" value="1"/>
</dbReference>
<dbReference type="AlphaFoldDB" id="A0A1B0CDN7"/>
<dbReference type="EMBL" id="AJWK01008047">
    <property type="status" value="NOT_ANNOTATED_CDS"/>
    <property type="molecule type" value="Genomic_DNA"/>
</dbReference>
<feature type="transmembrane region" description="Helical" evidence="5">
    <location>
        <begin position="542"/>
        <end position="561"/>
    </location>
</feature>
<dbReference type="GO" id="GO:0015179">
    <property type="term" value="F:L-amino acid transmembrane transporter activity"/>
    <property type="evidence" value="ECO:0007669"/>
    <property type="project" value="TreeGrafter"/>
</dbReference>
<feature type="transmembrane region" description="Helical" evidence="5">
    <location>
        <begin position="404"/>
        <end position="422"/>
    </location>
</feature>
<dbReference type="EMBL" id="AJWK01008045">
    <property type="status" value="NOT_ANNOTATED_CDS"/>
    <property type="molecule type" value="Genomic_DNA"/>
</dbReference>
<name>A0A1B0CDN7_LUTLO</name>
<feature type="transmembrane region" description="Helical" evidence="5">
    <location>
        <begin position="326"/>
        <end position="343"/>
    </location>
</feature>
<dbReference type="InterPro" id="IPR013057">
    <property type="entry name" value="AA_transpt_TM"/>
</dbReference>
<dbReference type="GO" id="GO:0005774">
    <property type="term" value="C:vacuolar membrane"/>
    <property type="evidence" value="ECO:0007669"/>
    <property type="project" value="TreeGrafter"/>
</dbReference>
<evidence type="ECO:0000313" key="7">
    <source>
        <dbReference type="EnsemblMetazoa" id="LLOJ002457-PA"/>
    </source>
</evidence>
<keyword evidence="4 5" id="KW-0472">Membrane</keyword>
<feature type="transmembrane region" description="Helical" evidence="5">
    <location>
        <begin position="489"/>
        <end position="522"/>
    </location>
</feature>
<feature type="transmembrane region" description="Helical" evidence="5">
    <location>
        <begin position="295"/>
        <end position="314"/>
    </location>
</feature>
<feature type="transmembrane region" description="Helical" evidence="5">
    <location>
        <begin position="183"/>
        <end position="216"/>
    </location>
</feature>
<feature type="transmembrane region" description="Helical" evidence="5">
    <location>
        <begin position="81"/>
        <end position="109"/>
    </location>
</feature>
<evidence type="ECO:0000256" key="5">
    <source>
        <dbReference type="SAM" id="Phobius"/>
    </source>
</evidence>
<dbReference type="EMBL" id="AJWK01008046">
    <property type="status" value="NOT_ANNOTATED_CDS"/>
    <property type="molecule type" value="Genomic_DNA"/>
</dbReference>
<feature type="domain" description="Amino acid transporter transmembrane" evidence="6">
    <location>
        <begin position="59"/>
        <end position="166"/>
    </location>
</feature>
<dbReference type="EnsemblMetazoa" id="LLOJ002457-RA">
    <property type="protein sequence ID" value="LLOJ002457-PA"/>
    <property type="gene ID" value="LLOJ002457"/>
</dbReference>
<feature type="transmembrane region" description="Helical" evidence="5">
    <location>
        <begin position="260"/>
        <end position="283"/>
    </location>
</feature>
<feature type="domain" description="Amino acid transporter transmembrane" evidence="6">
    <location>
        <begin position="170"/>
        <end position="566"/>
    </location>
</feature>
<dbReference type="Pfam" id="PF01490">
    <property type="entry name" value="Aa_trans"/>
    <property type="match status" value="2"/>
</dbReference>
<comment type="subcellular location">
    <subcellularLocation>
        <location evidence="1">Membrane</location>
        <topology evidence="1">Multi-pass membrane protein</topology>
    </subcellularLocation>
</comment>
<proteinExistence type="predicted"/>
<protein>
    <recommendedName>
        <fullName evidence="6">Amino acid transporter transmembrane domain-containing protein</fullName>
    </recommendedName>
</protein>